<evidence type="ECO:0000313" key="8">
    <source>
        <dbReference type="EMBL" id="AAW24718.1"/>
    </source>
</evidence>
<reference evidence="8" key="2">
    <citation type="journal article" date="2006" name="PLoS Pathog.">
        <title>New perspectives on host-parasite interplay by comparative transcriptomic and proteomic analyses of Schistosoma japonicum.</title>
        <authorList>
            <person name="Liu F."/>
            <person name="Lu J."/>
            <person name="Hu W."/>
            <person name="Wang S.Y."/>
            <person name="Cui S.J."/>
            <person name="Chi M."/>
            <person name="Yan Q."/>
            <person name="Wang X.R."/>
            <person name="Song H.D."/>
            <person name="Xu X.N."/>
            <person name="Wang J.J."/>
            <person name="Zhang X.L."/>
            <person name="Zhang X."/>
            <person name="Wang Z.Q."/>
            <person name="Xue C.L."/>
            <person name="Brindley P.J."/>
            <person name="McManus D.P."/>
            <person name="Yang P.Y."/>
            <person name="Feng Z."/>
            <person name="Chen Z."/>
            <person name="Han Z.G."/>
        </authorList>
    </citation>
    <scope>NUCLEOTIDE SEQUENCE</scope>
</reference>
<evidence type="ECO:0000256" key="6">
    <source>
        <dbReference type="SAM" id="MobiDB-lite"/>
    </source>
</evidence>
<reference evidence="8" key="1">
    <citation type="submission" date="2004-11" db="EMBL/GenBank/DDBJ databases">
        <title>The full-length cDNA sequences of Schistosoma japonicum genes.</title>
        <authorList>
            <person name="Han Z."/>
        </authorList>
    </citation>
    <scope>NUCLEOTIDE SEQUENCE</scope>
</reference>
<evidence type="ECO:0000256" key="3">
    <source>
        <dbReference type="ARBA" id="ARBA00022692"/>
    </source>
</evidence>
<dbReference type="GO" id="GO:0005385">
    <property type="term" value="F:zinc ion transmembrane transporter activity"/>
    <property type="evidence" value="ECO:0007669"/>
    <property type="project" value="TreeGrafter"/>
</dbReference>
<dbReference type="InterPro" id="IPR003689">
    <property type="entry name" value="ZIP"/>
</dbReference>
<dbReference type="Pfam" id="PF02535">
    <property type="entry name" value="Zip"/>
    <property type="match status" value="1"/>
</dbReference>
<organism evidence="8">
    <name type="scientific">Schistosoma japonicum</name>
    <name type="common">Blood fluke</name>
    <dbReference type="NCBI Taxonomy" id="6182"/>
    <lineage>
        <taxon>Eukaryota</taxon>
        <taxon>Metazoa</taxon>
        <taxon>Spiralia</taxon>
        <taxon>Lophotrochozoa</taxon>
        <taxon>Platyhelminthes</taxon>
        <taxon>Trematoda</taxon>
        <taxon>Digenea</taxon>
        <taxon>Strigeidida</taxon>
        <taxon>Schistosomatoidea</taxon>
        <taxon>Schistosomatidae</taxon>
        <taxon>Schistosoma</taxon>
    </lineage>
</organism>
<dbReference type="PANTHER" id="PTHR12191">
    <property type="entry name" value="SOLUTE CARRIER FAMILY 39"/>
    <property type="match status" value="1"/>
</dbReference>
<dbReference type="InterPro" id="IPR050799">
    <property type="entry name" value="ZIP_Transporter"/>
</dbReference>
<name>Q5DHI8_SCHJA</name>
<evidence type="ECO:0000256" key="4">
    <source>
        <dbReference type="ARBA" id="ARBA00022989"/>
    </source>
</evidence>
<proteinExistence type="evidence at transcript level"/>
<feature type="transmembrane region" description="Helical" evidence="7">
    <location>
        <begin position="211"/>
        <end position="231"/>
    </location>
</feature>
<dbReference type="GO" id="GO:0030003">
    <property type="term" value="P:intracellular monoatomic cation homeostasis"/>
    <property type="evidence" value="ECO:0007669"/>
    <property type="project" value="TreeGrafter"/>
</dbReference>
<dbReference type="GO" id="GO:0005886">
    <property type="term" value="C:plasma membrane"/>
    <property type="evidence" value="ECO:0007669"/>
    <property type="project" value="TreeGrafter"/>
</dbReference>
<comment type="subcellular location">
    <subcellularLocation>
        <location evidence="1">Membrane</location>
        <topology evidence="1">Multi-pass membrane protein</topology>
    </subcellularLocation>
</comment>
<dbReference type="GO" id="GO:0140410">
    <property type="term" value="F:monoatomic cation:bicarbonate symporter activity"/>
    <property type="evidence" value="ECO:0007669"/>
    <property type="project" value="TreeGrafter"/>
</dbReference>
<dbReference type="PANTHER" id="PTHR12191:SF37">
    <property type="entry name" value="ZINC TRANSPORTER FOI"/>
    <property type="match status" value="1"/>
</dbReference>
<evidence type="ECO:0000256" key="2">
    <source>
        <dbReference type="ARBA" id="ARBA00006939"/>
    </source>
</evidence>
<feature type="region of interest" description="Disordered" evidence="6">
    <location>
        <begin position="1"/>
        <end position="50"/>
    </location>
</feature>
<evidence type="ECO:0000256" key="5">
    <source>
        <dbReference type="ARBA" id="ARBA00023136"/>
    </source>
</evidence>
<dbReference type="EMBL" id="AY812986">
    <property type="protein sequence ID" value="AAW24718.1"/>
    <property type="molecule type" value="mRNA"/>
</dbReference>
<feature type="transmembrane region" description="Helical" evidence="7">
    <location>
        <begin position="146"/>
        <end position="166"/>
    </location>
</feature>
<feature type="compositionally biased region" description="Polar residues" evidence="6">
    <location>
        <begin position="1"/>
        <end position="24"/>
    </location>
</feature>
<keyword evidence="4 7" id="KW-1133">Transmembrane helix</keyword>
<protein>
    <submittedName>
        <fullName evidence="8">SJCHGC05453 protein</fullName>
    </submittedName>
</protein>
<dbReference type="AlphaFoldDB" id="Q5DHI8"/>
<keyword evidence="5 7" id="KW-0472">Membrane</keyword>
<feature type="transmembrane region" description="Helical" evidence="7">
    <location>
        <begin position="172"/>
        <end position="190"/>
    </location>
</feature>
<keyword evidence="3 7" id="KW-0812">Transmembrane</keyword>
<sequence>MNASNKDLQKQPQLQASSAINVPNITIEENDDKVEKTSEVKMKDSDKQLRIDLPDHHEEEEKSFNHEHSHSHSHEVPESVAAVAWMVIMGDGLHNFTDGMAIGAAFAQSISGGLSTSVAVFCHELPHELGDFAVLLKTGMRIKEAMFFNIISSILCLFGMLVGIAVGNIESASYWIFSITAGTFIYIALVDMLPELNSAELRPGQTRIGQLVIQTAGLTTGVGIMLVIALFEDSIRVIVD</sequence>
<evidence type="ECO:0000256" key="7">
    <source>
        <dbReference type="SAM" id="Phobius"/>
    </source>
</evidence>
<accession>Q5DHI8</accession>
<dbReference type="GO" id="GO:0071578">
    <property type="term" value="P:zinc ion import across plasma membrane"/>
    <property type="evidence" value="ECO:0007669"/>
    <property type="project" value="TreeGrafter"/>
</dbReference>
<feature type="compositionally biased region" description="Basic and acidic residues" evidence="6">
    <location>
        <begin position="33"/>
        <end position="50"/>
    </location>
</feature>
<comment type="similarity">
    <text evidence="2">Belongs to the ZIP transporter (TC 2.A.5) family.</text>
</comment>
<evidence type="ECO:0000256" key="1">
    <source>
        <dbReference type="ARBA" id="ARBA00004141"/>
    </source>
</evidence>